<keyword evidence="3" id="KW-1185">Reference proteome</keyword>
<gene>
    <name evidence="2" type="ORF">C7460_101405</name>
</gene>
<dbReference type="OrthoDB" id="1111884at2"/>
<dbReference type="Proteomes" id="UP000256779">
    <property type="component" value="Unassembled WGS sequence"/>
</dbReference>
<evidence type="ECO:0008006" key="4">
    <source>
        <dbReference type="Google" id="ProtNLM"/>
    </source>
</evidence>
<evidence type="ECO:0000256" key="1">
    <source>
        <dbReference type="SAM" id="SignalP"/>
    </source>
</evidence>
<proteinExistence type="predicted"/>
<feature type="signal peptide" evidence="1">
    <location>
        <begin position="1"/>
        <end position="18"/>
    </location>
</feature>
<dbReference type="EMBL" id="QREG01000001">
    <property type="protein sequence ID" value="REE05886.1"/>
    <property type="molecule type" value="Genomic_DNA"/>
</dbReference>
<accession>A0A3D9LJQ5</accession>
<evidence type="ECO:0000313" key="3">
    <source>
        <dbReference type="Proteomes" id="UP000256779"/>
    </source>
</evidence>
<comment type="caution">
    <text evidence="2">The sequence shown here is derived from an EMBL/GenBank/DDBJ whole genome shotgun (WGS) entry which is preliminary data.</text>
</comment>
<dbReference type="RefSeq" id="WP_147302822.1">
    <property type="nucleotide sequence ID" value="NZ_QREG01000001.1"/>
</dbReference>
<protein>
    <recommendedName>
        <fullName evidence="4">Ig-like domain-containing protein</fullName>
    </recommendedName>
</protein>
<dbReference type="InterPro" id="IPR058094">
    <property type="entry name" value="Ig-like_OmpL47-like"/>
</dbReference>
<dbReference type="Gene3D" id="3.30.1920.20">
    <property type="match status" value="2"/>
</dbReference>
<organism evidence="2 3">
    <name type="scientific">Marinoscillum furvescens DSM 4134</name>
    <dbReference type="NCBI Taxonomy" id="1122208"/>
    <lineage>
        <taxon>Bacteria</taxon>
        <taxon>Pseudomonadati</taxon>
        <taxon>Bacteroidota</taxon>
        <taxon>Cytophagia</taxon>
        <taxon>Cytophagales</taxon>
        <taxon>Reichenbachiellaceae</taxon>
        <taxon>Marinoscillum</taxon>
    </lineage>
</organism>
<dbReference type="NCBIfam" id="NF047446">
    <property type="entry name" value="barrel_OmpL47"/>
    <property type="match status" value="4"/>
</dbReference>
<feature type="chain" id="PRO_5017734146" description="Ig-like domain-containing protein" evidence="1">
    <location>
        <begin position="19"/>
        <end position="576"/>
    </location>
</feature>
<name>A0A3D9LJQ5_MARFU</name>
<keyword evidence="1" id="KW-0732">Signal</keyword>
<evidence type="ECO:0000313" key="2">
    <source>
        <dbReference type="EMBL" id="REE05886.1"/>
    </source>
</evidence>
<dbReference type="AlphaFoldDB" id="A0A3D9LJQ5"/>
<reference evidence="2 3" key="1">
    <citation type="submission" date="2018-07" db="EMBL/GenBank/DDBJ databases">
        <title>Genomic Encyclopedia of Type Strains, Phase IV (KMG-IV): sequencing the most valuable type-strain genomes for metagenomic binning, comparative biology and taxonomic classification.</title>
        <authorList>
            <person name="Goeker M."/>
        </authorList>
    </citation>
    <scope>NUCLEOTIDE SEQUENCE [LARGE SCALE GENOMIC DNA]</scope>
    <source>
        <strain evidence="2 3">DSM 4134</strain>
    </source>
</reference>
<sequence length="576" mass="64500">MKRIFTLVALLMVFAAMAQKPTHHTDSTGNLYWRKSTPVYLFISDNPNGPQERLKSQATPEYADPFYLDTEGVNYIRSRNAVDPETGRVLPDTEVLFEIYADGLAPITTTSYEQVDKYANEGVTYYKAGLRIGLQAKDQLSGVRKLLYKINDGAFAPYSTPISFAQAGVYTLAYSSEDMVGNVEETQSVTFTIDPTAPYSDLTVNGITEDQVISLGSKMYILALDSISGVADVYYRFDDQAFKKYRGGNLPFTDLDEGDHTVTYYAKDQVNNVEQEKSFSFYLDKSAPLMVADVLGDRFIVEDEVYFSGRTKLKLTAVDNKVGVKEVMFSVDGNEFQEYKQPFYLPSVSGVHSIRYYSVDNLNNSTAKGNTGYTSHGGYEEFKHNVAKFYVDLTGPVIDHSIRNFSFTRDDTLFIGPYSKIRLTGKDPESGLQYMSHSLENMVGETNYEGPFTLSETPEGYHTLEYFGYDNVNNRNTSQFSFYLDKTAPRSIIQFNTGQTGEKNGKPVYPVTVGIFLSAVDQTSGVSKLSYALGNNDLKPYAGLISGLRKGKHELRVQTVDFLGNTSEQTIEFYIK</sequence>